<dbReference type="GO" id="GO:0005524">
    <property type="term" value="F:ATP binding"/>
    <property type="evidence" value="ECO:0007669"/>
    <property type="project" value="UniProtKB-KW"/>
</dbReference>
<dbReference type="Pfam" id="PF00664">
    <property type="entry name" value="ABC_membrane"/>
    <property type="match status" value="1"/>
</dbReference>
<sequence>MKLFKMFFKDYQRMFVLIFILMIVQAVGTLMIPYYVAKIIDEGILTQDQGAIWRNGAFMLGVAVLTGVISIIASYYSAILAGRFGYFLRKRLVDKTQKLSIADMDDFGTPTLLARTTSDITNIQQILMMVFQMILPAPLICLASIILTGAISWRLIWIPLVTILLFSLVALLVIKKAMPLADVMQQRMDKMMQLLREFYSGVRVIRAFNKTSFEKKRTDNTFSSYADVMIRVNKLFAVLNPTVNLVMGLGLTVVLVFGGALVLQGNVAIGSLTAISEYTILSLWFLTMAAMVIVMIPKAMASLERIGEVLAKEEEIEDGAKLSFELNENEKEPIVVFDHIDFAYSGAEEAVLSDLHFEIPRGVTAIVGGTGSGKSTIAKALLRLRDTTEGEIRFLGEPIQNVTQEVLREQISYVPQKAFLFSGTIRDNFLFGNPQATEEEIEQAAKVAQAETFISNLPDQYDAFVAQKGNNFSGGQKQRLSIARALIKPAKLYFFDDSFSALDYQTDAKLRKALKHYLTDAAIVIVAQRLSTIKDADQIIVLEEGKIVGKGTHEQLLRTCRVYQEFAKSQGMEGKKHEHQAS</sequence>
<feature type="transmembrane region" description="Helical" evidence="9">
    <location>
        <begin position="57"/>
        <end position="81"/>
    </location>
</feature>
<feature type="transmembrane region" description="Helical" evidence="9">
    <location>
        <begin position="156"/>
        <end position="174"/>
    </location>
</feature>
<dbReference type="FunFam" id="3.40.50.300:FF:000221">
    <property type="entry name" value="Multidrug ABC transporter ATP-binding protein"/>
    <property type="match status" value="1"/>
</dbReference>
<keyword evidence="7 9" id="KW-1133">Transmembrane helix</keyword>
<dbReference type="InterPro" id="IPR003439">
    <property type="entry name" value="ABC_transporter-like_ATP-bd"/>
</dbReference>
<evidence type="ECO:0000256" key="8">
    <source>
        <dbReference type="ARBA" id="ARBA00023136"/>
    </source>
</evidence>
<feature type="transmembrane region" description="Helical" evidence="9">
    <location>
        <begin position="275"/>
        <end position="296"/>
    </location>
</feature>
<evidence type="ECO:0000256" key="9">
    <source>
        <dbReference type="SAM" id="Phobius"/>
    </source>
</evidence>
<evidence type="ECO:0000313" key="13">
    <source>
        <dbReference type="Proteomes" id="UP001180842"/>
    </source>
</evidence>
<dbReference type="SMART" id="SM00382">
    <property type="entry name" value="AAA"/>
    <property type="match status" value="1"/>
</dbReference>
<dbReference type="InterPro" id="IPR011527">
    <property type="entry name" value="ABC1_TM_dom"/>
</dbReference>
<feature type="transmembrane region" description="Helical" evidence="9">
    <location>
        <begin position="126"/>
        <end position="150"/>
    </location>
</feature>
<dbReference type="GO" id="GO:0005886">
    <property type="term" value="C:plasma membrane"/>
    <property type="evidence" value="ECO:0007669"/>
    <property type="project" value="UniProtKB-SubCell"/>
</dbReference>
<evidence type="ECO:0000259" key="10">
    <source>
        <dbReference type="PROSITE" id="PS50893"/>
    </source>
</evidence>
<dbReference type="PROSITE" id="PS00211">
    <property type="entry name" value="ABC_TRANSPORTER_1"/>
    <property type="match status" value="1"/>
</dbReference>
<feature type="domain" description="ABC transporter" evidence="10">
    <location>
        <begin position="335"/>
        <end position="569"/>
    </location>
</feature>
<dbReference type="Gene3D" id="1.20.1560.10">
    <property type="entry name" value="ABC transporter type 1, transmembrane domain"/>
    <property type="match status" value="1"/>
</dbReference>
<evidence type="ECO:0000256" key="5">
    <source>
        <dbReference type="ARBA" id="ARBA00022741"/>
    </source>
</evidence>
<proteinExistence type="predicted"/>
<dbReference type="SUPFAM" id="SSF52540">
    <property type="entry name" value="P-loop containing nucleoside triphosphate hydrolases"/>
    <property type="match status" value="1"/>
</dbReference>
<evidence type="ECO:0000256" key="4">
    <source>
        <dbReference type="ARBA" id="ARBA00022692"/>
    </source>
</evidence>
<keyword evidence="8 9" id="KW-0472">Membrane</keyword>
<dbReference type="PANTHER" id="PTHR43394:SF1">
    <property type="entry name" value="ATP-BINDING CASSETTE SUB-FAMILY B MEMBER 10, MITOCHONDRIAL"/>
    <property type="match status" value="1"/>
</dbReference>
<dbReference type="EMBL" id="JARQAI010000006">
    <property type="protein sequence ID" value="MDT2736778.1"/>
    <property type="molecule type" value="Genomic_DNA"/>
</dbReference>
<gene>
    <name evidence="12" type="ORF">P7H00_06450</name>
</gene>
<dbReference type="Proteomes" id="UP001180842">
    <property type="component" value="Unassembled WGS sequence"/>
</dbReference>
<evidence type="ECO:0000256" key="6">
    <source>
        <dbReference type="ARBA" id="ARBA00022840"/>
    </source>
</evidence>
<dbReference type="SUPFAM" id="SSF90123">
    <property type="entry name" value="ABC transporter transmembrane region"/>
    <property type="match status" value="1"/>
</dbReference>
<dbReference type="InterPro" id="IPR027417">
    <property type="entry name" value="P-loop_NTPase"/>
</dbReference>
<feature type="transmembrane region" description="Helical" evidence="9">
    <location>
        <begin position="243"/>
        <end position="263"/>
    </location>
</feature>
<dbReference type="GO" id="GO:0015421">
    <property type="term" value="F:ABC-type oligopeptide transporter activity"/>
    <property type="evidence" value="ECO:0007669"/>
    <property type="project" value="TreeGrafter"/>
</dbReference>
<reference evidence="12" key="1">
    <citation type="submission" date="2023-03" db="EMBL/GenBank/DDBJ databases">
        <authorList>
            <person name="Shen W."/>
            <person name="Cai J."/>
        </authorList>
    </citation>
    <scope>NUCLEOTIDE SEQUENCE</scope>
    <source>
        <strain evidence="12">P69-2</strain>
    </source>
</reference>
<dbReference type="Gene3D" id="3.40.50.300">
    <property type="entry name" value="P-loop containing nucleotide triphosphate hydrolases"/>
    <property type="match status" value="1"/>
</dbReference>
<dbReference type="InterPro" id="IPR039421">
    <property type="entry name" value="Type_1_exporter"/>
</dbReference>
<evidence type="ECO:0000313" key="12">
    <source>
        <dbReference type="EMBL" id="MDT2736778.1"/>
    </source>
</evidence>
<dbReference type="PROSITE" id="PS50893">
    <property type="entry name" value="ABC_TRANSPORTER_2"/>
    <property type="match status" value="1"/>
</dbReference>
<dbReference type="InterPro" id="IPR003593">
    <property type="entry name" value="AAA+_ATPase"/>
</dbReference>
<dbReference type="InterPro" id="IPR036640">
    <property type="entry name" value="ABC1_TM_sf"/>
</dbReference>
<keyword evidence="5" id="KW-0547">Nucleotide-binding</keyword>
<evidence type="ECO:0000256" key="3">
    <source>
        <dbReference type="ARBA" id="ARBA00022475"/>
    </source>
</evidence>
<feature type="domain" description="ABC transmembrane type-1" evidence="11">
    <location>
        <begin position="16"/>
        <end position="298"/>
    </location>
</feature>
<feature type="transmembrane region" description="Helical" evidence="9">
    <location>
        <begin position="15"/>
        <end position="37"/>
    </location>
</feature>
<comment type="subcellular location">
    <subcellularLocation>
        <location evidence="1">Cell membrane</location>
        <topology evidence="1">Multi-pass membrane protein</topology>
    </subcellularLocation>
</comment>
<dbReference type="AlphaFoldDB" id="A0AAE4I0M1"/>
<evidence type="ECO:0000256" key="1">
    <source>
        <dbReference type="ARBA" id="ARBA00004651"/>
    </source>
</evidence>
<organism evidence="12 13">
    <name type="scientific">Enterococcus pseudoavium</name>
    <dbReference type="NCBI Taxonomy" id="44007"/>
    <lineage>
        <taxon>Bacteria</taxon>
        <taxon>Bacillati</taxon>
        <taxon>Bacillota</taxon>
        <taxon>Bacilli</taxon>
        <taxon>Lactobacillales</taxon>
        <taxon>Enterococcaceae</taxon>
        <taxon>Enterococcus</taxon>
    </lineage>
</organism>
<accession>A0AAE4I0M1</accession>
<dbReference type="PANTHER" id="PTHR43394">
    <property type="entry name" value="ATP-DEPENDENT PERMEASE MDL1, MITOCHONDRIAL"/>
    <property type="match status" value="1"/>
</dbReference>
<protein>
    <submittedName>
        <fullName evidence="12">ABC transporter ATP-binding protein</fullName>
    </submittedName>
</protein>
<keyword evidence="2" id="KW-0813">Transport</keyword>
<evidence type="ECO:0000256" key="7">
    <source>
        <dbReference type="ARBA" id="ARBA00022989"/>
    </source>
</evidence>
<dbReference type="InterPro" id="IPR017871">
    <property type="entry name" value="ABC_transporter-like_CS"/>
</dbReference>
<dbReference type="PROSITE" id="PS50929">
    <property type="entry name" value="ABC_TM1F"/>
    <property type="match status" value="1"/>
</dbReference>
<dbReference type="RefSeq" id="WP_311796899.1">
    <property type="nucleotide sequence ID" value="NZ_JARQAI010000006.1"/>
</dbReference>
<comment type="caution">
    <text evidence="12">The sequence shown here is derived from an EMBL/GenBank/DDBJ whole genome shotgun (WGS) entry which is preliminary data.</text>
</comment>
<evidence type="ECO:0000256" key="2">
    <source>
        <dbReference type="ARBA" id="ARBA00022448"/>
    </source>
</evidence>
<name>A0AAE4I0M1_9ENTE</name>
<keyword evidence="4 9" id="KW-0812">Transmembrane</keyword>
<dbReference type="Pfam" id="PF00005">
    <property type="entry name" value="ABC_tran"/>
    <property type="match status" value="1"/>
</dbReference>
<evidence type="ECO:0000259" key="11">
    <source>
        <dbReference type="PROSITE" id="PS50929"/>
    </source>
</evidence>
<keyword evidence="6 12" id="KW-0067">ATP-binding</keyword>
<dbReference type="CDD" id="cd18548">
    <property type="entry name" value="ABC_6TM_Tm287_like"/>
    <property type="match status" value="1"/>
</dbReference>
<keyword evidence="3" id="KW-1003">Cell membrane</keyword>
<dbReference type="GO" id="GO:0016887">
    <property type="term" value="F:ATP hydrolysis activity"/>
    <property type="evidence" value="ECO:0007669"/>
    <property type="project" value="InterPro"/>
</dbReference>